<dbReference type="STRING" id="983920.Y88_3387"/>
<evidence type="ECO:0000256" key="2">
    <source>
        <dbReference type="ARBA" id="ARBA00006154"/>
    </source>
</evidence>
<sequence length="380" mass="40280">MPPPIAIPVVINDSTLRDGEQAPGIAFTLAEKLAIAADLEMAGVDEIEAGTPAMGAGELDAIRAIALQSRRAAVIPWCRMIRADADLAAKVGSGRVHLSVPVSDRQIRAKFGTGRLDVLARIADVVPYALDKGMRVSVGGEDASRADPDFLARVVIAIEEAGGHRFRYADTLGVLDPFATYDAFARLVRETDLELEFHGHDDLGLATANTLAAVRGGATHASVCVLGLGERAGNAPLEEVVTALRETLGRRTGVDLAWLGTLADRVAAAACRPIPDNKPIVGASVFAHESGIHVAGLLRDAATYEALDPATFGRRRKIVLGKHSGRSAVRTMLRSIGLDAEHERLENLLAAVRARAVDTKRPVELPDLAALYDQTACPVQ</sequence>
<evidence type="ECO:0000256" key="4">
    <source>
        <dbReference type="ARBA" id="ARBA00020735"/>
    </source>
</evidence>
<comment type="similarity">
    <text evidence="2 7">Belongs to the alpha-IPM synthase/homocitrate synthase family.</text>
</comment>
<dbReference type="GO" id="GO:0019752">
    <property type="term" value="P:carboxylic acid metabolic process"/>
    <property type="evidence" value="ECO:0007669"/>
    <property type="project" value="UniProtKB-UniRule"/>
</dbReference>
<organism evidence="10 11">
    <name type="scientific">Novosphingobium nitrogenifigens DSM 19370</name>
    <dbReference type="NCBI Taxonomy" id="983920"/>
    <lineage>
        <taxon>Bacteria</taxon>
        <taxon>Pseudomonadati</taxon>
        <taxon>Pseudomonadota</taxon>
        <taxon>Alphaproteobacteria</taxon>
        <taxon>Sphingomonadales</taxon>
        <taxon>Sphingomonadaceae</taxon>
        <taxon>Novosphingobium</taxon>
    </lineage>
</organism>
<dbReference type="EMBL" id="AEWJ01000003">
    <property type="protein sequence ID" value="EGD60884.1"/>
    <property type="molecule type" value="Genomic_DNA"/>
</dbReference>
<reference evidence="10 11" key="1">
    <citation type="journal article" date="2012" name="J. Bacteriol.">
        <title>Draft Genome Sequence of Novosphingobium nitrogenifigens Y88T.</title>
        <authorList>
            <person name="Strabala T.J."/>
            <person name="Macdonald L."/>
            <person name="Liu V."/>
            <person name="Smit A.M."/>
        </authorList>
    </citation>
    <scope>NUCLEOTIDE SEQUENCE [LARGE SCALE GENOMIC DNA]</scope>
    <source>
        <strain evidence="10 11">DSM 19370</strain>
    </source>
</reference>
<dbReference type="InterPro" id="IPR054691">
    <property type="entry name" value="LeuA/HCS_post-cat"/>
</dbReference>
<dbReference type="InterPro" id="IPR013785">
    <property type="entry name" value="Aldolase_TIM"/>
</dbReference>
<gene>
    <name evidence="10" type="ORF">Y88_3387</name>
</gene>
<dbReference type="PANTHER" id="PTHR42880">
    <property type="entry name" value="HOMOCITRATE SYNTHASE"/>
    <property type="match status" value="1"/>
</dbReference>
<protein>
    <recommendedName>
        <fullName evidence="4 8">Homocitrate synthase</fullName>
        <ecNumber evidence="3 8">2.3.3.14</ecNumber>
    </recommendedName>
</protein>
<dbReference type="PROSITE" id="PS00816">
    <property type="entry name" value="AIPM_HOMOCIT_SYNTH_2"/>
    <property type="match status" value="1"/>
</dbReference>
<dbReference type="InterPro" id="IPR000891">
    <property type="entry name" value="PYR_CT"/>
</dbReference>
<evidence type="ECO:0000259" key="9">
    <source>
        <dbReference type="PROSITE" id="PS50991"/>
    </source>
</evidence>
<evidence type="ECO:0000256" key="7">
    <source>
        <dbReference type="RuleBase" id="RU003523"/>
    </source>
</evidence>
<feature type="domain" description="Pyruvate carboxyltransferase" evidence="9">
    <location>
        <begin position="9"/>
        <end position="260"/>
    </location>
</feature>
<dbReference type="PANTHER" id="PTHR42880:SF1">
    <property type="entry name" value="ISOPROPYLMALATE_HOMOCITRATE_CITRAMALATE SYNTHASE FAMILY PROTEIN"/>
    <property type="match status" value="1"/>
</dbReference>
<dbReference type="OrthoDB" id="9803573at2"/>
<dbReference type="Proteomes" id="UP000004728">
    <property type="component" value="Unassembled WGS sequence"/>
</dbReference>
<dbReference type="HOGENOM" id="CLU_022158_4_2_5"/>
<dbReference type="NCBIfam" id="TIGR02660">
    <property type="entry name" value="nifV_homocitr"/>
    <property type="match status" value="1"/>
</dbReference>
<dbReference type="FunCoup" id="F1Z3C9">
    <property type="interactions" value="539"/>
</dbReference>
<evidence type="ECO:0000313" key="10">
    <source>
        <dbReference type="EMBL" id="EGD60884.1"/>
    </source>
</evidence>
<dbReference type="InParanoid" id="F1Z3C9"/>
<evidence type="ECO:0000256" key="5">
    <source>
        <dbReference type="ARBA" id="ARBA00022679"/>
    </source>
</evidence>
<comment type="caution">
    <text evidence="10">The sequence shown here is derived from an EMBL/GenBank/DDBJ whole genome shotgun (WGS) entry which is preliminary data.</text>
</comment>
<dbReference type="InterPro" id="IPR002034">
    <property type="entry name" value="AIPM/Hcit_synth_CS"/>
</dbReference>
<dbReference type="eggNOG" id="COG0119">
    <property type="taxonomic scope" value="Bacteria"/>
</dbReference>
<evidence type="ECO:0000256" key="1">
    <source>
        <dbReference type="ARBA" id="ARBA00003050"/>
    </source>
</evidence>
<dbReference type="EC" id="2.3.3.14" evidence="3 8"/>
<dbReference type="AlphaFoldDB" id="F1Z3C9"/>
<dbReference type="GO" id="GO:0009399">
    <property type="term" value="P:nitrogen fixation"/>
    <property type="evidence" value="ECO:0007669"/>
    <property type="project" value="UniProtKB-UniRule"/>
</dbReference>
<dbReference type="Gene3D" id="3.20.20.70">
    <property type="entry name" value="Aldolase class I"/>
    <property type="match status" value="1"/>
</dbReference>
<evidence type="ECO:0000256" key="8">
    <source>
        <dbReference type="RuleBase" id="RU367143"/>
    </source>
</evidence>
<keyword evidence="8" id="KW-0535">Nitrogen fixation</keyword>
<dbReference type="InterPro" id="IPR013477">
    <property type="entry name" value="NifV/FrbC"/>
</dbReference>
<dbReference type="GO" id="GO:0004410">
    <property type="term" value="F:homocitrate synthase activity"/>
    <property type="evidence" value="ECO:0007669"/>
    <property type="project" value="UniProtKB-UniRule"/>
</dbReference>
<dbReference type="Pfam" id="PF00682">
    <property type="entry name" value="HMGL-like"/>
    <property type="match status" value="1"/>
</dbReference>
<name>F1Z3C9_9SPHN</name>
<evidence type="ECO:0000256" key="3">
    <source>
        <dbReference type="ARBA" id="ARBA00012974"/>
    </source>
</evidence>
<comment type="function">
    <text evidence="1 8">This protein is a Fe-Mo-cofactor biosynthetic component.</text>
</comment>
<keyword evidence="5 7" id="KW-0808">Transferase</keyword>
<proteinExistence type="inferred from homology"/>
<dbReference type="Pfam" id="PF22617">
    <property type="entry name" value="HCS_D2"/>
    <property type="match status" value="1"/>
</dbReference>
<dbReference type="SUPFAM" id="SSF51569">
    <property type="entry name" value="Aldolase"/>
    <property type="match status" value="1"/>
</dbReference>
<dbReference type="PROSITE" id="PS00815">
    <property type="entry name" value="AIPM_HOMOCIT_SYNTH_1"/>
    <property type="match status" value="1"/>
</dbReference>
<dbReference type="PROSITE" id="PS50991">
    <property type="entry name" value="PYR_CT"/>
    <property type="match status" value="1"/>
</dbReference>
<keyword evidence="11" id="KW-1185">Reference proteome</keyword>
<comment type="catalytic activity">
    <reaction evidence="6 8">
        <text>acetyl-CoA + 2-oxoglutarate + H2O = (2R)-homocitrate + CoA + H(+)</text>
        <dbReference type="Rhea" id="RHEA:12929"/>
        <dbReference type="ChEBI" id="CHEBI:15377"/>
        <dbReference type="ChEBI" id="CHEBI:15378"/>
        <dbReference type="ChEBI" id="CHEBI:16810"/>
        <dbReference type="ChEBI" id="CHEBI:57287"/>
        <dbReference type="ChEBI" id="CHEBI:57288"/>
        <dbReference type="ChEBI" id="CHEBI:58884"/>
        <dbReference type="EC" id="2.3.3.14"/>
    </reaction>
</comment>
<accession>F1Z3C9</accession>
<dbReference type="CDD" id="cd07939">
    <property type="entry name" value="DRE_TIM_NifV"/>
    <property type="match status" value="1"/>
</dbReference>
<evidence type="ECO:0000313" key="11">
    <source>
        <dbReference type="Proteomes" id="UP000004728"/>
    </source>
</evidence>
<evidence type="ECO:0000256" key="6">
    <source>
        <dbReference type="ARBA" id="ARBA00048019"/>
    </source>
</evidence>
<dbReference type="Gene3D" id="1.10.238.260">
    <property type="match status" value="1"/>
</dbReference>